<dbReference type="EMBL" id="LSMT01000042">
    <property type="protein sequence ID" value="PFX30992.1"/>
    <property type="molecule type" value="Genomic_DNA"/>
</dbReference>
<keyword evidence="2" id="KW-1185">Reference proteome</keyword>
<dbReference type="Proteomes" id="UP000225706">
    <property type="component" value="Unassembled WGS sequence"/>
</dbReference>
<reference evidence="2" key="1">
    <citation type="journal article" date="2017" name="bioRxiv">
        <title>Comparative analysis of the genomes of Stylophora pistillata and Acropora digitifera provides evidence for extensive differences between species of corals.</title>
        <authorList>
            <person name="Voolstra C.R."/>
            <person name="Li Y."/>
            <person name="Liew Y.J."/>
            <person name="Baumgarten S."/>
            <person name="Zoccola D."/>
            <person name="Flot J.-F."/>
            <person name="Tambutte S."/>
            <person name="Allemand D."/>
            <person name="Aranda M."/>
        </authorList>
    </citation>
    <scope>NUCLEOTIDE SEQUENCE [LARGE SCALE GENOMIC DNA]</scope>
</reference>
<protein>
    <submittedName>
        <fullName evidence="1">Uncharacterized protein</fullName>
    </submittedName>
</protein>
<gene>
    <name evidence="1" type="ORF">AWC38_SpisGene4202</name>
</gene>
<proteinExistence type="predicted"/>
<sequence>MWERLLVVSHHDKTNIDTVRWGTSTDLWTSFSAGEIRTENQLELSDHNFEGDNIRYAKMGIFIPIISILCGAVAFCKGLEIPYAGQNGMNELKKSGIADPANIGQTIGNPLPSAFFEEQITGGRHPNDDKRYTIEQLNLAARHRNVYYDTVGGDPYGHSSPVLSRSHIAVTHKKKRSIMQPESAQTFGGSQLPSAFFEEQITGGRHPADDKRYTIEQLNQAARHRNVYFDTVGGDPYGHSSPVLTRSHIAVNHKKIRSVSQGELSLAAGAISQYYPAVQSSPSNVQETVKRDGIARLNYAARHRNVYFDSVGGDPYGGSSTVLTRQHILVNHSKRSAEEKDTKTGETLKKKLRIL</sequence>
<evidence type="ECO:0000313" key="2">
    <source>
        <dbReference type="Proteomes" id="UP000225706"/>
    </source>
</evidence>
<organism evidence="1 2">
    <name type="scientific">Stylophora pistillata</name>
    <name type="common">Smooth cauliflower coral</name>
    <dbReference type="NCBI Taxonomy" id="50429"/>
    <lineage>
        <taxon>Eukaryota</taxon>
        <taxon>Metazoa</taxon>
        <taxon>Cnidaria</taxon>
        <taxon>Anthozoa</taxon>
        <taxon>Hexacorallia</taxon>
        <taxon>Scleractinia</taxon>
        <taxon>Astrocoeniina</taxon>
        <taxon>Pocilloporidae</taxon>
        <taxon>Stylophora</taxon>
    </lineage>
</organism>
<comment type="caution">
    <text evidence="1">The sequence shown here is derived from an EMBL/GenBank/DDBJ whole genome shotgun (WGS) entry which is preliminary data.</text>
</comment>
<name>A0A2B4SR29_STYPI</name>
<dbReference type="OrthoDB" id="5947013at2759"/>
<accession>A0A2B4SR29</accession>
<dbReference type="AlphaFoldDB" id="A0A2B4SR29"/>
<evidence type="ECO:0000313" key="1">
    <source>
        <dbReference type="EMBL" id="PFX30992.1"/>
    </source>
</evidence>